<organism evidence="1 2">
    <name type="scientific">Sphaerisporangium siamense</name>
    <dbReference type="NCBI Taxonomy" id="795645"/>
    <lineage>
        <taxon>Bacteria</taxon>
        <taxon>Bacillati</taxon>
        <taxon>Actinomycetota</taxon>
        <taxon>Actinomycetes</taxon>
        <taxon>Streptosporangiales</taxon>
        <taxon>Streptosporangiaceae</taxon>
        <taxon>Sphaerisporangium</taxon>
    </lineage>
</organism>
<name>A0A7W7D6G7_9ACTN</name>
<dbReference type="EMBL" id="JACHND010000001">
    <property type="protein sequence ID" value="MBB4701130.1"/>
    <property type="molecule type" value="Genomic_DNA"/>
</dbReference>
<reference evidence="1 2" key="1">
    <citation type="submission" date="2020-08" db="EMBL/GenBank/DDBJ databases">
        <title>Sequencing the genomes of 1000 actinobacteria strains.</title>
        <authorList>
            <person name="Klenk H.-P."/>
        </authorList>
    </citation>
    <scope>NUCLEOTIDE SEQUENCE [LARGE SCALE GENOMIC DNA]</scope>
    <source>
        <strain evidence="1 2">DSM 45784</strain>
    </source>
</reference>
<comment type="caution">
    <text evidence="1">The sequence shown here is derived from an EMBL/GenBank/DDBJ whole genome shotgun (WGS) entry which is preliminary data.</text>
</comment>
<evidence type="ECO:0000313" key="1">
    <source>
        <dbReference type="EMBL" id="MBB4701130.1"/>
    </source>
</evidence>
<sequence length="29" mass="3254">MLTADVRPGCGQCSCYLDDRVISRPPDER</sequence>
<protein>
    <submittedName>
        <fullName evidence="1">Uncharacterized protein</fullName>
    </submittedName>
</protein>
<gene>
    <name evidence="1" type="ORF">BJ982_002674</name>
</gene>
<evidence type="ECO:0000313" key="2">
    <source>
        <dbReference type="Proteomes" id="UP000542210"/>
    </source>
</evidence>
<keyword evidence="2" id="KW-1185">Reference proteome</keyword>
<dbReference type="AlphaFoldDB" id="A0A7W7D6G7"/>
<dbReference type="Proteomes" id="UP000542210">
    <property type="component" value="Unassembled WGS sequence"/>
</dbReference>
<accession>A0A7W7D6G7</accession>
<proteinExistence type="predicted"/>